<sequence>MTLSRLSLLCLLLLAALFGGCDDSKVDASVISQGAKMSPKELEKLDNLDKASYAELADLFLDNKNIDPKGKYLLLVFGSNGCIYCEKLKQEIKENPEIKAFIQENFSPYYINGSYSKPHQLITAQKSVEMMTEELVRLYGVRPTPTLIFATPEGKTILTYPGYMPKDRLQATLGFITQKSWEGANDEKEILHRLNALYKEKNL</sequence>
<dbReference type="AlphaFoldDB" id="Q7MQN4"/>
<dbReference type="PROSITE" id="PS51257">
    <property type="entry name" value="PROKAR_LIPOPROTEIN"/>
    <property type="match status" value="1"/>
</dbReference>
<evidence type="ECO:0000259" key="2">
    <source>
        <dbReference type="Pfam" id="PF13098"/>
    </source>
</evidence>
<feature type="domain" description="Thioredoxin-like fold" evidence="2">
    <location>
        <begin position="68"/>
        <end position="173"/>
    </location>
</feature>
<dbReference type="eggNOG" id="COG2143">
    <property type="taxonomic scope" value="Bacteria"/>
</dbReference>
<dbReference type="Pfam" id="PF13098">
    <property type="entry name" value="Thioredoxin_2"/>
    <property type="match status" value="1"/>
</dbReference>
<dbReference type="KEGG" id="wsu:WS2158"/>
<dbReference type="STRING" id="273121.WS2158"/>
<name>Q7MQN4_WOLSU</name>
<evidence type="ECO:0000313" key="3">
    <source>
        <dbReference type="EMBL" id="CAE11152.1"/>
    </source>
</evidence>
<dbReference type="CDD" id="cd02951">
    <property type="entry name" value="SoxW"/>
    <property type="match status" value="1"/>
</dbReference>
<dbReference type="HOGENOM" id="CLU_098242_0_0_7"/>
<organism evidence="4">
    <name type="scientific">Wolinella succinogenes (strain ATCC 29543 / DSM 1740 / CCUG 13145 / JCM 31913 / LMG 7466 / NCTC 11488 / FDC 602W)</name>
    <name type="common">Vibrio succinogenes</name>
    <dbReference type="NCBI Taxonomy" id="273121"/>
    <lineage>
        <taxon>Bacteria</taxon>
        <taxon>Pseudomonadati</taxon>
        <taxon>Campylobacterota</taxon>
        <taxon>Epsilonproteobacteria</taxon>
        <taxon>Campylobacterales</taxon>
        <taxon>Helicobacteraceae</taxon>
        <taxon>Wolinella</taxon>
    </lineage>
</organism>
<dbReference type="InterPro" id="IPR041737">
    <property type="entry name" value="SoxW"/>
</dbReference>
<keyword evidence="1" id="KW-0732">Signal</keyword>
<proteinExistence type="predicted"/>
<protein>
    <recommendedName>
        <fullName evidence="2">Thioredoxin-like fold domain-containing protein</fullName>
    </recommendedName>
</protein>
<feature type="chain" id="PRO_5004288334" description="Thioredoxin-like fold domain-containing protein" evidence="1">
    <location>
        <begin position="22"/>
        <end position="203"/>
    </location>
</feature>
<keyword evidence="4" id="KW-1185">Reference proteome</keyword>
<dbReference type="InterPro" id="IPR012336">
    <property type="entry name" value="Thioredoxin-like_fold"/>
</dbReference>
<dbReference type="SUPFAM" id="SSF52833">
    <property type="entry name" value="Thioredoxin-like"/>
    <property type="match status" value="1"/>
</dbReference>
<gene>
    <name evidence="3" type="ordered locus">WS2158</name>
</gene>
<dbReference type="InterPro" id="IPR036249">
    <property type="entry name" value="Thioredoxin-like_sf"/>
</dbReference>
<evidence type="ECO:0000256" key="1">
    <source>
        <dbReference type="SAM" id="SignalP"/>
    </source>
</evidence>
<dbReference type="SMR" id="Q7MQN4"/>
<dbReference type="EMBL" id="BX571662">
    <property type="protein sequence ID" value="CAE11152.1"/>
    <property type="molecule type" value="Genomic_DNA"/>
</dbReference>
<dbReference type="Gene3D" id="3.40.30.10">
    <property type="entry name" value="Glutaredoxin"/>
    <property type="match status" value="1"/>
</dbReference>
<feature type="signal peptide" evidence="1">
    <location>
        <begin position="1"/>
        <end position="21"/>
    </location>
</feature>
<dbReference type="Proteomes" id="UP000000422">
    <property type="component" value="Chromosome"/>
</dbReference>
<reference evidence="3 4" key="1">
    <citation type="journal article" date="2003" name="Proc. Natl. Acad. Sci. U.S.A.">
        <title>Complete genome sequence and analysis of Wolinella succinogenes.</title>
        <authorList>
            <person name="Baar C."/>
            <person name="Eppinger M."/>
            <person name="Raddatz G."/>
            <person name="Simon JM."/>
            <person name="Lanz C."/>
            <person name="Klimmek O."/>
            <person name="Nandakumar R."/>
            <person name="Gross R."/>
            <person name="Rosinus A."/>
            <person name="Keller H."/>
            <person name="Jagtap P."/>
            <person name="Linke B."/>
            <person name="Meyer F."/>
            <person name="Lederer H."/>
            <person name="Schuster S.C."/>
        </authorList>
    </citation>
    <scope>NUCLEOTIDE SEQUENCE [LARGE SCALE GENOMIC DNA]</scope>
    <source>
        <strain evidence="4">ATCC 29543 / DSM 1740 / CCUG 13145 / JCM 31913 / LMG 7466 / NCTC 11488 / FDC 602W</strain>
    </source>
</reference>
<evidence type="ECO:0000313" key="4">
    <source>
        <dbReference type="Proteomes" id="UP000000422"/>
    </source>
</evidence>
<accession>Q7MQN4</accession>